<organism evidence="2 3">
    <name type="scientific">Kiloniella litopenaei</name>
    <dbReference type="NCBI Taxonomy" id="1549748"/>
    <lineage>
        <taxon>Bacteria</taxon>
        <taxon>Pseudomonadati</taxon>
        <taxon>Pseudomonadota</taxon>
        <taxon>Alphaproteobacteria</taxon>
        <taxon>Rhodospirillales</taxon>
        <taxon>Kiloniellaceae</taxon>
        <taxon>Kiloniella</taxon>
    </lineage>
</organism>
<accession>A0A0M2R1D3</accession>
<dbReference type="EMBL" id="LANI01000032">
    <property type="protein sequence ID" value="KKJ75456.1"/>
    <property type="molecule type" value="Genomic_DNA"/>
</dbReference>
<proteinExistence type="predicted"/>
<dbReference type="STRING" id="1549748.WH95_18625"/>
<dbReference type="RefSeq" id="WP_046509888.1">
    <property type="nucleotide sequence ID" value="NZ_LANI01000032.1"/>
</dbReference>
<protein>
    <recommendedName>
        <fullName evidence="4">Lipoprotein</fullName>
    </recommendedName>
</protein>
<gene>
    <name evidence="2" type="ORF">WH95_18625</name>
</gene>
<keyword evidence="3" id="KW-1185">Reference proteome</keyword>
<dbReference type="AlphaFoldDB" id="A0A0M2R1D3"/>
<dbReference type="OrthoDB" id="8479501at2"/>
<keyword evidence="1" id="KW-0732">Signal</keyword>
<dbReference type="PROSITE" id="PS51257">
    <property type="entry name" value="PROKAR_LIPOPROTEIN"/>
    <property type="match status" value="1"/>
</dbReference>
<feature type="chain" id="PRO_5005640419" description="Lipoprotein" evidence="1">
    <location>
        <begin position="19"/>
        <end position="105"/>
    </location>
</feature>
<sequence>MKNILMTVALVAAFFVSACTTPGGNKLTPEQQLQLTCDGISSTIKVLAGYRAAGELSEDSVKLVNDLRPSTVALCDGSVTDYQSALTILSNTAFTLLTIRKGAES</sequence>
<dbReference type="Proteomes" id="UP000034491">
    <property type="component" value="Unassembled WGS sequence"/>
</dbReference>
<comment type="caution">
    <text evidence="2">The sequence shown here is derived from an EMBL/GenBank/DDBJ whole genome shotgun (WGS) entry which is preliminary data.</text>
</comment>
<evidence type="ECO:0000256" key="1">
    <source>
        <dbReference type="SAM" id="SignalP"/>
    </source>
</evidence>
<feature type="signal peptide" evidence="1">
    <location>
        <begin position="1"/>
        <end position="18"/>
    </location>
</feature>
<evidence type="ECO:0000313" key="2">
    <source>
        <dbReference type="EMBL" id="KKJ75456.1"/>
    </source>
</evidence>
<reference evidence="2 3" key="1">
    <citation type="submission" date="2015-03" db="EMBL/GenBank/DDBJ databases">
        <title>Genome sequence of Kiloniella sp. P1-1, isolated from the gut microflora of Pacific white shrimp, Penaeus vannamei.</title>
        <authorList>
            <person name="Shao Z."/>
            <person name="Wang L."/>
            <person name="Li X."/>
        </authorList>
    </citation>
    <scope>NUCLEOTIDE SEQUENCE [LARGE SCALE GENOMIC DNA]</scope>
    <source>
        <strain evidence="2 3">P1-1</strain>
    </source>
</reference>
<name>A0A0M2R1D3_9PROT</name>
<evidence type="ECO:0000313" key="3">
    <source>
        <dbReference type="Proteomes" id="UP000034491"/>
    </source>
</evidence>
<evidence type="ECO:0008006" key="4">
    <source>
        <dbReference type="Google" id="ProtNLM"/>
    </source>
</evidence>